<evidence type="ECO:0000313" key="1">
    <source>
        <dbReference type="EMBL" id="CAF4359830.1"/>
    </source>
</evidence>
<dbReference type="EMBL" id="CAJOBF010017085">
    <property type="protein sequence ID" value="CAF4359830.1"/>
    <property type="molecule type" value="Genomic_DNA"/>
</dbReference>
<comment type="caution">
    <text evidence="1">The sequence shown here is derived from an EMBL/GenBank/DDBJ whole genome shotgun (WGS) entry which is preliminary data.</text>
</comment>
<protein>
    <submittedName>
        <fullName evidence="1">Uncharacterized protein</fullName>
    </submittedName>
</protein>
<gene>
    <name evidence="2" type="ORF">OVN521_LOCUS38105</name>
    <name evidence="1" type="ORF">UXM345_LOCUS36435</name>
</gene>
<dbReference type="AlphaFoldDB" id="A0A820LMF8"/>
<evidence type="ECO:0000313" key="3">
    <source>
        <dbReference type="Proteomes" id="UP000663842"/>
    </source>
</evidence>
<reference evidence="1" key="1">
    <citation type="submission" date="2021-02" db="EMBL/GenBank/DDBJ databases">
        <authorList>
            <person name="Nowell W R."/>
        </authorList>
    </citation>
    <scope>NUCLEOTIDE SEQUENCE</scope>
</reference>
<evidence type="ECO:0000313" key="2">
    <source>
        <dbReference type="EMBL" id="CAF4455145.1"/>
    </source>
</evidence>
<dbReference type="PANTHER" id="PTHR32046">
    <property type="entry name" value="G DOMAIN-CONTAINING PROTEIN"/>
    <property type="match status" value="1"/>
</dbReference>
<evidence type="ECO:0000313" key="4">
    <source>
        <dbReference type="Proteomes" id="UP000663866"/>
    </source>
</evidence>
<organism evidence="1 3">
    <name type="scientific">Rotaria magnacalcarata</name>
    <dbReference type="NCBI Taxonomy" id="392030"/>
    <lineage>
        <taxon>Eukaryota</taxon>
        <taxon>Metazoa</taxon>
        <taxon>Spiralia</taxon>
        <taxon>Gnathifera</taxon>
        <taxon>Rotifera</taxon>
        <taxon>Eurotatoria</taxon>
        <taxon>Bdelloidea</taxon>
        <taxon>Philodinida</taxon>
        <taxon>Philodinidae</taxon>
        <taxon>Rotaria</taxon>
    </lineage>
</organism>
<dbReference type="Proteomes" id="UP000663866">
    <property type="component" value="Unassembled WGS sequence"/>
</dbReference>
<dbReference type="Proteomes" id="UP000663842">
    <property type="component" value="Unassembled WGS sequence"/>
</dbReference>
<dbReference type="EMBL" id="CAJOBG010046858">
    <property type="protein sequence ID" value="CAF4455145.1"/>
    <property type="molecule type" value="Genomic_DNA"/>
</dbReference>
<name>A0A820LMF8_9BILA</name>
<sequence>MFCVCNCLACGCPWEKHHHITYEYQTNLTHLNKNASLSDIDEYITSLRNEQEQIKDVYKKLAKFLHANAILPLNEDILEYLQQFIHEEKMKNNAGARNTDVIDALQKMMDDHKKEMELFKETIRNGGERPNSKDVLQPKEIFPLVGTLYHLSINGKKIRDQVNGLKLSQDNIKRDREIYLELPAKANSSTVMREFKNVIPPR</sequence>
<dbReference type="PANTHER" id="PTHR32046:SF11">
    <property type="entry name" value="IMMUNE-ASSOCIATED NUCLEOTIDE-BINDING PROTEIN 10-LIKE"/>
    <property type="match status" value="1"/>
</dbReference>
<accession>A0A820LMF8</accession>
<keyword evidence="4" id="KW-1185">Reference proteome</keyword>
<proteinExistence type="predicted"/>